<dbReference type="InterPro" id="IPR005493">
    <property type="entry name" value="RraA/RraA-like"/>
</dbReference>
<evidence type="ECO:0000313" key="2">
    <source>
        <dbReference type="Proteomes" id="UP001242480"/>
    </source>
</evidence>
<dbReference type="Proteomes" id="UP001242480">
    <property type="component" value="Unassembled WGS sequence"/>
</dbReference>
<evidence type="ECO:0000313" key="1">
    <source>
        <dbReference type="EMBL" id="MDQ0469360.1"/>
    </source>
</evidence>
<dbReference type="Pfam" id="PF03737">
    <property type="entry name" value="RraA-like"/>
    <property type="match status" value="1"/>
</dbReference>
<organism evidence="1 2">
    <name type="scientific">Labrys wisconsinensis</name>
    <dbReference type="NCBI Taxonomy" id="425677"/>
    <lineage>
        <taxon>Bacteria</taxon>
        <taxon>Pseudomonadati</taxon>
        <taxon>Pseudomonadota</taxon>
        <taxon>Alphaproteobacteria</taxon>
        <taxon>Hyphomicrobiales</taxon>
        <taxon>Xanthobacteraceae</taxon>
        <taxon>Labrys</taxon>
    </lineage>
</organism>
<reference evidence="1 2" key="1">
    <citation type="submission" date="2023-07" db="EMBL/GenBank/DDBJ databases">
        <title>Genomic Encyclopedia of Type Strains, Phase IV (KMG-IV): sequencing the most valuable type-strain genomes for metagenomic binning, comparative biology and taxonomic classification.</title>
        <authorList>
            <person name="Goeker M."/>
        </authorList>
    </citation>
    <scope>NUCLEOTIDE SEQUENCE [LARGE SCALE GENOMIC DNA]</scope>
    <source>
        <strain evidence="1 2">DSM 19619</strain>
    </source>
</reference>
<keyword evidence="2" id="KW-1185">Reference proteome</keyword>
<gene>
    <name evidence="1" type="ORF">QO011_002371</name>
</gene>
<dbReference type="RefSeq" id="WP_307271990.1">
    <property type="nucleotide sequence ID" value="NZ_JAUSVX010000003.1"/>
</dbReference>
<proteinExistence type="predicted"/>
<dbReference type="EMBL" id="JAUSVX010000003">
    <property type="protein sequence ID" value="MDQ0469360.1"/>
    <property type="molecule type" value="Genomic_DNA"/>
</dbReference>
<name>A0ABU0J516_9HYPH</name>
<dbReference type="SUPFAM" id="SSF89562">
    <property type="entry name" value="RraA-like"/>
    <property type="match status" value="1"/>
</dbReference>
<dbReference type="InterPro" id="IPR036704">
    <property type="entry name" value="RraA/RraA-like_sf"/>
</dbReference>
<sequence length="231" mass="25335">MTDRPFAAADLEILKRWDTPTICNGLELVVPERRAVGFTVEPMVAVDRKLPPIVGLARTGLIRAKEPPRGPIPPREDWYDYVAATDLPTIALIQDIDDRPGYGAFWGEVQTTVHAGLGVAGCVTNGSFRDLDMLAPGFQIVGGRIGPSHAHVHMVQMRCDVNVFGMLARHDDVIHADFHGAVVIPAEAVRRLPEAIDLVSRREKVILDRARAPGFTSADMREALKRAGEIH</sequence>
<protein>
    <submittedName>
        <fullName evidence="1">Regulator of RNase E activity RraA</fullName>
    </submittedName>
</protein>
<dbReference type="Gene3D" id="3.50.30.40">
    <property type="entry name" value="Ribonuclease E inhibitor RraA/RraA-like"/>
    <property type="match status" value="1"/>
</dbReference>
<accession>A0ABU0J516</accession>
<comment type="caution">
    <text evidence="1">The sequence shown here is derived from an EMBL/GenBank/DDBJ whole genome shotgun (WGS) entry which is preliminary data.</text>
</comment>